<dbReference type="AlphaFoldDB" id="A0A1W6MKQ1"/>
<dbReference type="STRING" id="331648.BST97_08620"/>
<gene>
    <name evidence="3" type="ORF">BST97_08620</name>
</gene>
<feature type="domain" description="Secretion system C-terminal sorting" evidence="2">
    <location>
        <begin position="485"/>
        <end position="551"/>
    </location>
</feature>
<evidence type="ECO:0000313" key="4">
    <source>
        <dbReference type="Proteomes" id="UP000193431"/>
    </source>
</evidence>
<dbReference type="Pfam" id="PF18962">
    <property type="entry name" value="Por_Secre_tail"/>
    <property type="match status" value="1"/>
</dbReference>
<evidence type="ECO:0000259" key="2">
    <source>
        <dbReference type="Pfam" id="PF18962"/>
    </source>
</evidence>
<reference evidence="3 4" key="1">
    <citation type="submission" date="2016-11" db="EMBL/GenBank/DDBJ databases">
        <title>Trade-off between light-utilization and light-protection in marine flavobacteria.</title>
        <authorList>
            <person name="Kumagai Y."/>
        </authorList>
    </citation>
    <scope>NUCLEOTIDE SEQUENCE [LARGE SCALE GENOMIC DNA]</scope>
    <source>
        <strain evidence="3 4">JCM 13191</strain>
    </source>
</reference>
<proteinExistence type="predicted"/>
<dbReference type="PANTHER" id="PTHR35580">
    <property type="entry name" value="CELL SURFACE GLYCOPROTEIN (S-LAYER PROTEIN)-LIKE PROTEIN"/>
    <property type="match status" value="1"/>
</dbReference>
<keyword evidence="4" id="KW-1185">Reference proteome</keyword>
<dbReference type="Proteomes" id="UP000193431">
    <property type="component" value="Chromosome"/>
</dbReference>
<dbReference type="NCBIfam" id="TIGR04183">
    <property type="entry name" value="Por_Secre_tail"/>
    <property type="match status" value="1"/>
</dbReference>
<keyword evidence="1" id="KW-0732">Signal</keyword>
<evidence type="ECO:0000256" key="1">
    <source>
        <dbReference type="ARBA" id="ARBA00022729"/>
    </source>
</evidence>
<dbReference type="RefSeq" id="WP_085766855.1">
    <property type="nucleotide sequence ID" value="NZ_CP019344.1"/>
</dbReference>
<dbReference type="PANTHER" id="PTHR35580:SF1">
    <property type="entry name" value="PHYTASE-LIKE DOMAIN-CONTAINING PROTEIN"/>
    <property type="match status" value="1"/>
</dbReference>
<sequence length="554" mass="60274">MEHIRQIAVDSQNNYYFLAVVSGGNTDLNGQPFTNYNRPSGSTDTFLFSTDCSGNFRWQKTIGSYGTDQPQHLSIDSNDNIYVSGRFLPRLNSSDGFTHFDNDVIINSPLTISTPGPHNKSIYLIKYDRGGNFQWLELPQKDQADISTIQNSYSFGHVTDSSGVTHWLMTMGPGTHLNGAYTTSTNEYGIFRFDDQGSYLGHTPVDMGFNGGRATYGTTLEYDELLDRYYISWYSDPRSADNFQFMGNMLNTSTMLAAIENGTGNLIWMKESTRTGNTQILSTKVDDQSNVYISGIGFTYTTGADGIAGYFFTNTRTNGNMSGGAPFLIKLDPQGNLLWGTNPDFNADRGAYDITINGNEVAIATGLLVSTNWGGAAYSDNGATDEQPVVARFDAATGATLGLHPIRGSGGSEDLATAIATDTFGNYAVGGYMFSSSLFQNSPGITPLQRNGSGRTDFWFARLATTDCAGVPLSTDQVVKEGFSLYPNPTNGLVSIRTSSQIDRLSIHDLSGRLVQQPELDGSNRMDVSSLPTGVYLVTLKSVHGESTLKLVRE</sequence>
<accession>A0A1W6MKQ1</accession>
<name>A0A1W6MKQ1_9FLAO</name>
<dbReference type="InterPro" id="IPR026444">
    <property type="entry name" value="Secre_tail"/>
</dbReference>
<dbReference type="InterPro" id="IPR052918">
    <property type="entry name" value="Motility_Chemotaxis_Reg"/>
</dbReference>
<dbReference type="OrthoDB" id="5381604at2"/>
<organism evidence="3 4">
    <name type="scientific">Nonlabens spongiae</name>
    <dbReference type="NCBI Taxonomy" id="331648"/>
    <lineage>
        <taxon>Bacteria</taxon>
        <taxon>Pseudomonadati</taxon>
        <taxon>Bacteroidota</taxon>
        <taxon>Flavobacteriia</taxon>
        <taxon>Flavobacteriales</taxon>
        <taxon>Flavobacteriaceae</taxon>
        <taxon>Nonlabens</taxon>
    </lineage>
</organism>
<evidence type="ECO:0000313" key="3">
    <source>
        <dbReference type="EMBL" id="ARN78059.1"/>
    </source>
</evidence>
<dbReference type="EMBL" id="CP019344">
    <property type="protein sequence ID" value="ARN78059.1"/>
    <property type="molecule type" value="Genomic_DNA"/>
</dbReference>
<protein>
    <recommendedName>
        <fullName evidence="2">Secretion system C-terminal sorting domain-containing protein</fullName>
    </recommendedName>
</protein>